<evidence type="ECO:0000256" key="4">
    <source>
        <dbReference type="ARBA" id="ARBA00022833"/>
    </source>
</evidence>
<dbReference type="PANTHER" id="PTHR43161:SF9">
    <property type="entry name" value="SORBITOL DEHYDROGENASE"/>
    <property type="match status" value="1"/>
</dbReference>
<dbReference type="InterPro" id="IPR013154">
    <property type="entry name" value="ADH-like_N"/>
</dbReference>
<feature type="domain" description="Alcohol dehydrogenase-like C-terminal" evidence="6">
    <location>
        <begin position="189"/>
        <end position="307"/>
    </location>
</feature>
<keyword evidence="9" id="KW-1185">Reference proteome</keyword>
<feature type="domain" description="Alcohol dehydrogenase-like N-terminal" evidence="7">
    <location>
        <begin position="32"/>
        <end position="151"/>
    </location>
</feature>
<dbReference type="Proteomes" id="UP001260072">
    <property type="component" value="Unassembled WGS sequence"/>
</dbReference>
<sequence>MNEQQIPGTTLGVVAHGAGDLRVEPVPVPAPGPGDAVVEIAYGGVCGSDLHYWRHGAAGESILRNPMVLGHEVVGTVVRAAADGTGPAAGTPVAVHPATPGPGDGARYPADRPNLSPGCTYLGSAARVPHTDGAFARLAVLPARMLRALPDGLALRDAALVEPASVAWHAVGRAGEVRGRRALVVGSGPIGALTVAVLRRAGAAEIVAVDLHDLPLRIAREAGATRTVDARDADAIAAVEADVAFETSGNPLGLGSAIRGTARGGRVVMVGLLPTGDQPVPVSLAITRELELVGSFRFNDEIDEVVAALGDGSLVVDPIVTHEFDAADALAAFETATDAATSGKVLLRFS</sequence>
<evidence type="ECO:0000313" key="8">
    <source>
        <dbReference type="EMBL" id="MDR5691701.1"/>
    </source>
</evidence>
<gene>
    <name evidence="8" type="ORF">RH861_06450</name>
</gene>
<organism evidence="8 9">
    <name type="scientific">Agromyces indicus</name>
    <dbReference type="NCBI Taxonomy" id="758919"/>
    <lineage>
        <taxon>Bacteria</taxon>
        <taxon>Bacillati</taxon>
        <taxon>Actinomycetota</taxon>
        <taxon>Actinomycetes</taxon>
        <taxon>Micrococcales</taxon>
        <taxon>Microbacteriaceae</taxon>
        <taxon>Agromyces</taxon>
    </lineage>
</organism>
<name>A0ABU1FJS4_9MICO</name>
<dbReference type="CDD" id="cd08232">
    <property type="entry name" value="idonate-5-DH"/>
    <property type="match status" value="1"/>
</dbReference>
<dbReference type="EMBL" id="JAVKGS010000002">
    <property type="protein sequence ID" value="MDR5691701.1"/>
    <property type="molecule type" value="Genomic_DNA"/>
</dbReference>
<proteinExistence type="inferred from homology"/>
<dbReference type="InterPro" id="IPR011032">
    <property type="entry name" value="GroES-like_sf"/>
</dbReference>
<evidence type="ECO:0000313" key="9">
    <source>
        <dbReference type="Proteomes" id="UP001260072"/>
    </source>
</evidence>
<accession>A0ABU1FJS4</accession>
<dbReference type="SUPFAM" id="SSF50129">
    <property type="entry name" value="GroES-like"/>
    <property type="match status" value="1"/>
</dbReference>
<dbReference type="Gene3D" id="3.40.50.720">
    <property type="entry name" value="NAD(P)-binding Rossmann-like Domain"/>
    <property type="match status" value="1"/>
</dbReference>
<keyword evidence="3" id="KW-0479">Metal-binding</keyword>
<dbReference type="RefSeq" id="WP_310520321.1">
    <property type="nucleotide sequence ID" value="NZ_BAABBS010000002.1"/>
</dbReference>
<dbReference type="SUPFAM" id="SSF51735">
    <property type="entry name" value="NAD(P)-binding Rossmann-fold domains"/>
    <property type="match status" value="1"/>
</dbReference>
<evidence type="ECO:0000259" key="7">
    <source>
        <dbReference type="Pfam" id="PF08240"/>
    </source>
</evidence>
<comment type="cofactor">
    <cofactor evidence="1">
        <name>Zn(2+)</name>
        <dbReference type="ChEBI" id="CHEBI:29105"/>
    </cofactor>
</comment>
<dbReference type="Gene3D" id="3.90.180.10">
    <property type="entry name" value="Medium-chain alcohol dehydrogenases, catalytic domain"/>
    <property type="match status" value="1"/>
</dbReference>
<dbReference type="Pfam" id="PF08240">
    <property type="entry name" value="ADH_N"/>
    <property type="match status" value="1"/>
</dbReference>
<evidence type="ECO:0000256" key="5">
    <source>
        <dbReference type="ARBA" id="ARBA00023002"/>
    </source>
</evidence>
<dbReference type="Pfam" id="PF00107">
    <property type="entry name" value="ADH_zinc_N"/>
    <property type="match status" value="1"/>
</dbReference>
<protein>
    <submittedName>
        <fullName evidence="8">L-idonate 5-dehydrogenase</fullName>
    </submittedName>
</protein>
<dbReference type="InterPro" id="IPR036291">
    <property type="entry name" value="NAD(P)-bd_dom_sf"/>
</dbReference>
<dbReference type="InterPro" id="IPR013149">
    <property type="entry name" value="ADH-like_C"/>
</dbReference>
<evidence type="ECO:0000256" key="1">
    <source>
        <dbReference type="ARBA" id="ARBA00001947"/>
    </source>
</evidence>
<keyword evidence="4" id="KW-0862">Zinc</keyword>
<evidence type="ECO:0000259" key="6">
    <source>
        <dbReference type="Pfam" id="PF00107"/>
    </source>
</evidence>
<evidence type="ECO:0000256" key="2">
    <source>
        <dbReference type="ARBA" id="ARBA00008072"/>
    </source>
</evidence>
<evidence type="ECO:0000256" key="3">
    <source>
        <dbReference type="ARBA" id="ARBA00022723"/>
    </source>
</evidence>
<reference evidence="9" key="1">
    <citation type="submission" date="2023-07" db="EMBL/GenBank/DDBJ databases">
        <title>Description of three actinobacteria isolated from air of manufacturing shop in a pharmaceutical factory.</title>
        <authorList>
            <person name="Zhang D.-F."/>
        </authorList>
    </citation>
    <scope>NUCLEOTIDE SEQUENCE [LARGE SCALE GENOMIC DNA]</scope>
    <source>
        <strain evidence="9">CCTCC AB 2011122</strain>
    </source>
</reference>
<comment type="similarity">
    <text evidence="2">Belongs to the zinc-containing alcohol dehydrogenase family.</text>
</comment>
<keyword evidence="5" id="KW-0560">Oxidoreductase</keyword>
<comment type="caution">
    <text evidence="8">The sequence shown here is derived from an EMBL/GenBank/DDBJ whole genome shotgun (WGS) entry which is preliminary data.</text>
</comment>
<dbReference type="PANTHER" id="PTHR43161">
    <property type="entry name" value="SORBITOL DEHYDROGENASE"/>
    <property type="match status" value="1"/>
</dbReference>